<keyword evidence="3" id="KW-0472">Membrane</keyword>
<evidence type="ECO:0000256" key="2">
    <source>
        <dbReference type="ARBA" id="ARBA00022679"/>
    </source>
</evidence>
<protein>
    <recommendedName>
        <fullName evidence="1">glutathione transferase</fullName>
        <ecNumber evidence="1">2.5.1.18</ecNumber>
    </recommendedName>
</protein>
<organism evidence="5 6">
    <name type="scientific">Oreotrochilus melanogaster</name>
    <dbReference type="NCBI Taxonomy" id="689266"/>
    <lineage>
        <taxon>Eukaryota</taxon>
        <taxon>Metazoa</taxon>
        <taxon>Chordata</taxon>
        <taxon>Craniata</taxon>
        <taxon>Vertebrata</taxon>
        <taxon>Euteleostomi</taxon>
        <taxon>Archelosauria</taxon>
        <taxon>Archosauria</taxon>
        <taxon>Dinosauria</taxon>
        <taxon>Saurischia</taxon>
        <taxon>Theropoda</taxon>
        <taxon>Coelurosauria</taxon>
        <taxon>Aves</taxon>
        <taxon>Neognathae</taxon>
        <taxon>Neoaves</taxon>
        <taxon>Strisores</taxon>
        <taxon>Apodiformes</taxon>
        <taxon>Trochilidae</taxon>
        <taxon>Oreotrochilus</taxon>
    </lineage>
</organism>
<dbReference type="PANTHER" id="PTHR11571:SF230">
    <property type="entry name" value="GLUTATHIONE TRANSFERASE"/>
    <property type="match status" value="1"/>
</dbReference>
<dbReference type="GO" id="GO:0004364">
    <property type="term" value="F:glutathione transferase activity"/>
    <property type="evidence" value="ECO:0007669"/>
    <property type="project" value="UniProtKB-EC"/>
</dbReference>
<keyword evidence="2 5" id="KW-0808">Transferase</keyword>
<keyword evidence="3" id="KW-1133">Transmembrane helix</keyword>
<dbReference type="InterPro" id="IPR036249">
    <property type="entry name" value="Thioredoxin-like_sf"/>
</dbReference>
<proteinExistence type="predicted"/>
<dbReference type="Proteomes" id="UP000579904">
    <property type="component" value="Unassembled WGS sequence"/>
</dbReference>
<reference evidence="5 6" key="1">
    <citation type="submission" date="2019-09" db="EMBL/GenBank/DDBJ databases">
        <title>Bird 10,000 Genomes (B10K) Project - Family phase.</title>
        <authorList>
            <person name="Zhang G."/>
        </authorList>
    </citation>
    <scope>NUCLEOTIDE SEQUENCE [LARGE SCALE GENOMIC DNA]</scope>
    <source>
        <strain evidence="5">OUT-0002</strain>
    </source>
</reference>
<evidence type="ECO:0000256" key="1">
    <source>
        <dbReference type="ARBA" id="ARBA00012452"/>
    </source>
</evidence>
<dbReference type="SUPFAM" id="SSF52833">
    <property type="entry name" value="Thioredoxin-like"/>
    <property type="match status" value="1"/>
</dbReference>
<dbReference type="InterPro" id="IPR004045">
    <property type="entry name" value="Glutathione_S-Trfase_N"/>
</dbReference>
<dbReference type="EMBL" id="VZUB01002379">
    <property type="protein sequence ID" value="NXU72967.1"/>
    <property type="molecule type" value="Genomic_DNA"/>
</dbReference>
<dbReference type="Pfam" id="PF02798">
    <property type="entry name" value="GST_N"/>
    <property type="match status" value="1"/>
</dbReference>
<keyword evidence="6" id="KW-1185">Reference proteome</keyword>
<evidence type="ECO:0000256" key="3">
    <source>
        <dbReference type="SAM" id="Phobius"/>
    </source>
</evidence>
<evidence type="ECO:0000313" key="6">
    <source>
        <dbReference type="Proteomes" id="UP000579904"/>
    </source>
</evidence>
<feature type="non-terminal residue" evidence="5">
    <location>
        <position position="200"/>
    </location>
</feature>
<name>A0A7L3N208_9AVES</name>
<keyword evidence="3" id="KW-0812">Transmembrane</keyword>
<dbReference type="PRINTS" id="PR01266">
    <property type="entry name" value="GSTRNSFRASEA"/>
</dbReference>
<sequence length="200" mass="22191">KTKLCHFDGRGKMESVYWFLAAAGVEVCFSVPTFKLCIGGSLVFQQMPMVEISGMKMVQTGTILSYIAAKYNLCGKDLKERALIDMYVGGTGGIFFSSPHHFCNVFKQKITRQKAALVLFKVTRLGSGNYNSSMAKNISTQISKIVFSCVTFSSLNTIYLHFTFLAFKASISTITTIKKFLEPGSQRKPVPDDKYVGTVR</sequence>
<gene>
    <name evidence="5" type="primary">Gsta3_0</name>
    <name evidence="5" type="ORF">OREMEL_R01489</name>
</gene>
<dbReference type="Gene3D" id="3.40.30.10">
    <property type="entry name" value="Glutaredoxin"/>
    <property type="match status" value="1"/>
</dbReference>
<dbReference type="InterPro" id="IPR003080">
    <property type="entry name" value="GST_alpha"/>
</dbReference>
<comment type="caution">
    <text evidence="5">The sequence shown here is derived from an EMBL/GenBank/DDBJ whole genome shotgun (WGS) entry which is preliminary data.</text>
</comment>
<dbReference type="InterPro" id="IPR050213">
    <property type="entry name" value="GST_superfamily"/>
</dbReference>
<dbReference type="PROSITE" id="PS50404">
    <property type="entry name" value="GST_NTER"/>
    <property type="match status" value="1"/>
</dbReference>
<feature type="domain" description="GST N-terminal" evidence="4">
    <location>
        <begin position="1"/>
        <end position="75"/>
    </location>
</feature>
<dbReference type="OrthoDB" id="414243at2759"/>
<dbReference type="EC" id="2.5.1.18" evidence="1"/>
<evidence type="ECO:0000259" key="4">
    <source>
        <dbReference type="PROSITE" id="PS50404"/>
    </source>
</evidence>
<dbReference type="PANTHER" id="PTHR11571">
    <property type="entry name" value="GLUTATHIONE S-TRANSFERASE"/>
    <property type="match status" value="1"/>
</dbReference>
<dbReference type="GO" id="GO:0006749">
    <property type="term" value="P:glutathione metabolic process"/>
    <property type="evidence" value="ECO:0007669"/>
    <property type="project" value="TreeGrafter"/>
</dbReference>
<evidence type="ECO:0000313" key="5">
    <source>
        <dbReference type="EMBL" id="NXU72967.1"/>
    </source>
</evidence>
<dbReference type="Gene3D" id="1.20.1050.10">
    <property type="match status" value="1"/>
</dbReference>
<accession>A0A7L3N208</accession>
<dbReference type="AlphaFoldDB" id="A0A7L3N208"/>
<feature type="transmembrane region" description="Helical" evidence="3">
    <location>
        <begin position="16"/>
        <end position="38"/>
    </location>
</feature>
<feature type="non-terminal residue" evidence="5">
    <location>
        <position position="1"/>
    </location>
</feature>